<feature type="compositionally biased region" description="Polar residues" evidence="1">
    <location>
        <begin position="47"/>
        <end position="60"/>
    </location>
</feature>
<feature type="compositionally biased region" description="Polar residues" evidence="1">
    <location>
        <begin position="1"/>
        <end position="12"/>
    </location>
</feature>
<proteinExistence type="predicted"/>
<dbReference type="EMBL" id="JAQIZZ010000006">
    <property type="protein sequence ID" value="KAJ5537914.1"/>
    <property type="molecule type" value="Genomic_DNA"/>
</dbReference>
<dbReference type="Proteomes" id="UP001220324">
    <property type="component" value="Unassembled WGS sequence"/>
</dbReference>
<keyword evidence="3" id="KW-1185">Reference proteome</keyword>
<comment type="caution">
    <text evidence="2">The sequence shown here is derived from an EMBL/GenBank/DDBJ whole genome shotgun (WGS) entry which is preliminary data.</text>
</comment>
<protein>
    <submittedName>
        <fullName evidence="2">Uncharacterized protein</fullName>
    </submittedName>
</protein>
<reference evidence="2 3" key="1">
    <citation type="journal article" date="2023" name="IMA Fungus">
        <title>Comparative genomic study of the Penicillium genus elucidates a diverse pangenome and 15 lateral gene transfer events.</title>
        <authorList>
            <person name="Petersen C."/>
            <person name="Sorensen T."/>
            <person name="Nielsen M.R."/>
            <person name="Sondergaard T.E."/>
            <person name="Sorensen J.L."/>
            <person name="Fitzpatrick D.A."/>
            <person name="Frisvad J.C."/>
            <person name="Nielsen K.L."/>
        </authorList>
    </citation>
    <scope>NUCLEOTIDE SEQUENCE [LARGE SCALE GENOMIC DNA]</scope>
    <source>
        <strain evidence="2 3">IBT 35679</strain>
    </source>
</reference>
<evidence type="ECO:0000256" key="1">
    <source>
        <dbReference type="SAM" id="MobiDB-lite"/>
    </source>
</evidence>
<feature type="region of interest" description="Disordered" evidence="1">
    <location>
        <begin position="1"/>
        <end position="93"/>
    </location>
</feature>
<gene>
    <name evidence="2" type="ORF">N7494_007393</name>
</gene>
<accession>A0AAD6GE53</accession>
<evidence type="ECO:0000313" key="2">
    <source>
        <dbReference type="EMBL" id="KAJ5537914.1"/>
    </source>
</evidence>
<organism evidence="2 3">
    <name type="scientific">Penicillium frequentans</name>
    <dbReference type="NCBI Taxonomy" id="3151616"/>
    <lineage>
        <taxon>Eukaryota</taxon>
        <taxon>Fungi</taxon>
        <taxon>Dikarya</taxon>
        <taxon>Ascomycota</taxon>
        <taxon>Pezizomycotina</taxon>
        <taxon>Eurotiomycetes</taxon>
        <taxon>Eurotiomycetidae</taxon>
        <taxon>Eurotiales</taxon>
        <taxon>Aspergillaceae</taxon>
        <taxon>Penicillium</taxon>
    </lineage>
</organism>
<sequence>MESDNGQGSSSPADLGSSKGVFEQILGSGSPQLSVDPEQKEIPPTEPLTSTRPHSQNSPMKPSRADPAPDTRSAPRFGQSNRSSSRTPDDSAAVRQQVLSVNWSPVGLDCGGLVSVP</sequence>
<name>A0AAD6GE53_9EURO</name>
<evidence type="ECO:0000313" key="3">
    <source>
        <dbReference type="Proteomes" id="UP001220324"/>
    </source>
</evidence>
<dbReference type="AlphaFoldDB" id="A0AAD6GE53"/>